<gene>
    <name evidence="2" type="ORF">EMPG_14863</name>
</gene>
<feature type="region of interest" description="Disordered" evidence="1">
    <location>
        <begin position="1"/>
        <end position="55"/>
    </location>
</feature>
<dbReference type="AlphaFoldDB" id="A0A0H1BKL1"/>
<evidence type="ECO:0000256" key="1">
    <source>
        <dbReference type="SAM" id="MobiDB-lite"/>
    </source>
</evidence>
<evidence type="ECO:0000313" key="2">
    <source>
        <dbReference type="EMBL" id="KLJ09716.1"/>
    </source>
</evidence>
<protein>
    <submittedName>
        <fullName evidence="2">Uncharacterized protein</fullName>
    </submittedName>
</protein>
<dbReference type="Proteomes" id="UP000053573">
    <property type="component" value="Unassembled WGS sequence"/>
</dbReference>
<accession>A0A0H1BKL1</accession>
<feature type="region of interest" description="Disordered" evidence="1">
    <location>
        <begin position="96"/>
        <end position="120"/>
    </location>
</feature>
<dbReference type="EMBL" id="LDEV01002283">
    <property type="protein sequence ID" value="KLJ09716.1"/>
    <property type="molecule type" value="Genomic_DNA"/>
</dbReference>
<keyword evidence="3" id="KW-1185">Reference proteome</keyword>
<sequence length="120" mass="12695">MAARNNSRGLPATDSGADTDRTEQHSHSQFSPLPSAPGSIGSGLMSMPQHDHRHSHVIDTKSLRHASVSSVDLAKVASTAPGLTCHTVVQIRANPDTESPSKVAAWETPLSSWTTPPPKI</sequence>
<organism evidence="2 3">
    <name type="scientific">Blastomyces silverae</name>
    <dbReference type="NCBI Taxonomy" id="2060906"/>
    <lineage>
        <taxon>Eukaryota</taxon>
        <taxon>Fungi</taxon>
        <taxon>Dikarya</taxon>
        <taxon>Ascomycota</taxon>
        <taxon>Pezizomycotina</taxon>
        <taxon>Eurotiomycetes</taxon>
        <taxon>Eurotiomycetidae</taxon>
        <taxon>Onygenales</taxon>
        <taxon>Ajellomycetaceae</taxon>
        <taxon>Blastomyces</taxon>
    </lineage>
</organism>
<name>A0A0H1BKL1_9EURO</name>
<comment type="caution">
    <text evidence="2">The sequence shown here is derived from an EMBL/GenBank/DDBJ whole genome shotgun (WGS) entry which is preliminary data.</text>
</comment>
<proteinExistence type="predicted"/>
<reference evidence="3" key="1">
    <citation type="journal article" date="2015" name="PLoS Genet.">
        <title>The dynamic genome and transcriptome of the human fungal pathogen Blastomyces and close relative Emmonsia.</title>
        <authorList>
            <person name="Munoz J.F."/>
            <person name="Gauthier G.M."/>
            <person name="Desjardins C.A."/>
            <person name="Gallo J.E."/>
            <person name="Holder J."/>
            <person name="Sullivan T.D."/>
            <person name="Marty A.J."/>
            <person name="Carmen J.C."/>
            <person name="Chen Z."/>
            <person name="Ding L."/>
            <person name="Gujja S."/>
            <person name="Magrini V."/>
            <person name="Misas E."/>
            <person name="Mitreva M."/>
            <person name="Priest M."/>
            <person name="Saif S."/>
            <person name="Whiston E.A."/>
            <person name="Young S."/>
            <person name="Zeng Q."/>
            <person name="Goldman W.E."/>
            <person name="Mardis E.R."/>
            <person name="Taylor J.W."/>
            <person name="McEwen J.G."/>
            <person name="Clay O.K."/>
            <person name="Klein B.S."/>
            <person name="Cuomo C.A."/>
        </authorList>
    </citation>
    <scope>NUCLEOTIDE SEQUENCE [LARGE SCALE GENOMIC DNA]</scope>
    <source>
        <strain evidence="3">UAMH 139</strain>
    </source>
</reference>
<evidence type="ECO:0000313" key="3">
    <source>
        <dbReference type="Proteomes" id="UP000053573"/>
    </source>
</evidence>